<keyword evidence="3" id="KW-0560">Oxidoreductase</keyword>
<dbReference type="Pfam" id="PF07992">
    <property type="entry name" value="Pyr_redox_2"/>
    <property type="match status" value="1"/>
</dbReference>
<dbReference type="InterPro" id="IPR023753">
    <property type="entry name" value="FAD/NAD-binding_dom"/>
</dbReference>
<feature type="domain" description="Dihydroprymidine dehydrogenase" evidence="7">
    <location>
        <begin position="26"/>
        <end position="136"/>
    </location>
</feature>
<dbReference type="FunFam" id="1.10.1060.10:FF:000004">
    <property type="entry name" value="Glutamate synthase, small subunit"/>
    <property type="match status" value="1"/>
</dbReference>
<evidence type="ECO:0000256" key="1">
    <source>
        <dbReference type="ARBA" id="ARBA00022485"/>
    </source>
</evidence>
<keyword evidence="4" id="KW-0408">Iron</keyword>
<reference evidence="8 9" key="1">
    <citation type="submission" date="2018-05" db="EMBL/GenBank/DDBJ databases">
        <title>Genomic Encyclopedia of Type Strains, Phase IV (KMG-IV): sequencing the most valuable type-strain genomes for metagenomic binning, comparative biology and taxonomic classification.</title>
        <authorList>
            <person name="Goeker M."/>
        </authorList>
    </citation>
    <scope>NUCLEOTIDE SEQUENCE [LARGE SCALE GENOMIC DNA]</scope>
    <source>
        <strain evidence="8 9">DSM 25350</strain>
    </source>
</reference>
<feature type="domain" description="FAD/NAD(P)-binding" evidence="6">
    <location>
        <begin position="149"/>
        <end position="456"/>
    </location>
</feature>
<dbReference type="Proteomes" id="UP000245790">
    <property type="component" value="Unassembled WGS sequence"/>
</dbReference>
<evidence type="ECO:0000313" key="9">
    <source>
        <dbReference type="Proteomes" id="UP000245790"/>
    </source>
</evidence>
<name>A0A316FI83_9GAMM</name>
<keyword evidence="5" id="KW-0411">Iron-sulfur</keyword>
<dbReference type="GO" id="GO:0016491">
    <property type="term" value="F:oxidoreductase activity"/>
    <property type="evidence" value="ECO:0007669"/>
    <property type="project" value="UniProtKB-KW"/>
</dbReference>
<keyword evidence="2" id="KW-0479">Metal-binding</keyword>
<dbReference type="GO" id="GO:0046872">
    <property type="term" value="F:metal ion binding"/>
    <property type="evidence" value="ECO:0007669"/>
    <property type="project" value="UniProtKB-KW"/>
</dbReference>
<keyword evidence="9" id="KW-1185">Reference proteome</keyword>
<dbReference type="SUPFAM" id="SSF51971">
    <property type="entry name" value="Nucleotide-binding domain"/>
    <property type="match status" value="2"/>
</dbReference>
<dbReference type="PRINTS" id="PR00419">
    <property type="entry name" value="ADXRDTASE"/>
</dbReference>
<dbReference type="InterPro" id="IPR009051">
    <property type="entry name" value="Helical_ferredxn"/>
</dbReference>
<accession>A0A316FI83</accession>
<evidence type="ECO:0000256" key="3">
    <source>
        <dbReference type="ARBA" id="ARBA00023002"/>
    </source>
</evidence>
<dbReference type="OrthoDB" id="9803192at2"/>
<dbReference type="GO" id="GO:0051539">
    <property type="term" value="F:4 iron, 4 sulfur cluster binding"/>
    <property type="evidence" value="ECO:0007669"/>
    <property type="project" value="UniProtKB-KW"/>
</dbReference>
<dbReference type="Pfam" id="PF14691">
    <property type="entry name" value="Fer4_20"/>
    <property type="match status" value="1"/>
</dbReference>
<dbReference type="InterPro" id="IPR036188">
    <property type="entry name" value="FAD/NAD-bd_sf"/>
</dbReference>
<organism evidence="8 9">
    <name type="scientific">Pleionea mediterranea</name>
    <dbReference type="NCBI Taxonomy" id="523701"/>
    <lineage>
        <taxon>Bacteria</taxon>
        <taxon>Pseudomonadati</taxon>
        <taxon>Pseudomonadota</taxon>
        <taxon>Gammaproteobacteria</taxon>
        <taxon>Oceanospirillales</taxon>
        <taxon>Pleioneaceae</taxon>
        <taxon>Pleionea</taxon>
    </lineage>
</organism>
<dbReference type="InterPro" id="IPR028261">
    <property type="entry name" value="DPD_II"/>
</dbReference>
<proteinExistence type="predicted"/>
<dbReference type="PANTHER" id="PTHR42783">
    <property type="entry name" value="GLUTAMATE SYNTHASE [NADPH] SMALL CHAIN"/>
    <property type="match status" value="1"/>
</dbReference>
<keyword evidence="1" id="KW-0004">4Fe-4S</keyword>
<evidence type="ECO:0000256" key="5">
    <source>
        <dbReference type="ARBA" id="ARBA00023014"/>
    </source>
</evidence>
<protein>
    <submittedName>
        <fullName evidence="8">Glutamate synthase (NADPH) small subunit</fullName>
    </submittedName>
</protein>
<dbReference type="RefSeq" id="WP_109764364.1">
    <property type="nucleotide sequence ID" value="NZ_QGGU01000010.1"/>
</dbReference>
<evidence type="ECO:0000259" key="7">
    <source>
        <dbReference type="Pfam" id="PF14691"/>
    </source>
</evidence>
<comment type="caution">
    <text evidence="8">The sequence shown here is derived from an EMBL/GenBank/DDBJ whole genome shotgun (WGS) entry which is preliminary data.</text>
</comment>
<dbReference type="InterPro" id="IPR006006">
    <property type="entry name" value="GltD-like"/>
</dbReference>
<evidence type="ECO:0000259" key="6">
    <source>
        <dbReference type="Pfam" id="PF07992"/>
    </source>
</evidence>
<evidence type="ECO:0000256" key="4">
    <source>
        <dbReference type="ARBA" id="ARBA00023004"/>
    </source>
</evidence>
<dbReference type="Gene3D" id="1.10.1060.10">
    <property type="entry name" value="Alpha-helical ferredoxin"/>
    <property type="match status" value="1"/>
</dbReference>
<dbReference type="Gene3D" id="3.50.50.60">
    <property type="entry name" value="FAD/NAD(P)-binding domain"/>
    <property type="match status" value="2"/>
</dbReference>
<evidence type="ECO:0000256" key="2">
    <source>
        <dbReference type="ARBA" id="ARBA00022723"/>
    </source>
</evidence>
<dbReference type="SUPFAM" id="SSF46548">
    <property type="entry name" value="alpha-helical ferredoxin"/>
    <property type="match status" value="1"/>
</dbReference>
<gene>
    <name evidence="8" type="ORF">C8D97_11037</name>
</gene>
<dbReference type="EMBL" id="QGGU01000010">
    <property type="protein sequence ID" value="PWK47825.1"/>
    <property type="molecule type" value="Genomic_DNA"/>
</dbReference>
<evidence type="ECO:0000313" key="8">
    <source>
        <dbReference type="EMBL" id="PWK47825.1"/>
    </source>
</evidence>
<dbReference type="AlphaFoldDB" id="A0A316FI83"/>
<sequence>MGDHRPLFEFIDVKREEPEKQVVEVRKHEFAEIYRSFKQPGIKEQSSRCIDCGNPYCQWKCPVHNYIPDWLELAAQGKYVEAAELSHQTNSLPEVCGRVCPQDRLCEQACTLNNDFGAVTIGQVEKFITDNAFAHGWRPDVSKVKAQPYKVAVIGAGPAGLACADVLCRNGVSVTVFDRYPEIGGLLTFGIPEFKLEKEVMIQRREVFESMGIEFQLNTNIGTDISYESLKSDYDAVFLGLGAYKTVDGGLNEGQTPGVYKALDYLIGNTNHLRNYKMADRPYLDLKDKTVAVLGGGDTAMDCVRTAIRQGAKKVMCVYRKDEQAMPGSRKEFQHAQEEGVEFVWHLQATSVVLESSGSKATDTKASDIKTSEVKGLVCDNLKTQQSVELACDAVIVAYGFRPSPPDWLQTSVELDDGGKVVAQEQRGFRTSEKGVYAGGDMVRGADLVVTAIADGRKAALAICEDLEVPV</sequence>
<dbReference type="PANTHER" id="PTHR42783:SF3">
    <property type="entry name" value="GLUTAMATE SYNTHASE [NADPH] SMALL CHAIN-RELATED"/>
    <property type="match status" value="1"/>
</dbReference>
<dbReference type="NCBIfam" id="TIGR01318">
    <property type="entry name" value="gltD_gamma_fam"/>
    <property type="match status" value="1"/>
</dbReference>